<gene>
    <name evidence="7" type="ORF">OXIME_000486</name>
</gene>
<evidence type="ECO:0000256" key="3">
    <source>
        <dbReference type="PIRSR" id="PIRSR000105-1"/>
    </source>
</evidence>
<dbReference type="Pfam" id="PF02737">
    <property type="entry name" value="3HCDH_N"/>
    <property type="match status" value="1"/>
</dbReference>
<dbReference type="GO" id="GO:0070403">
    <property type="term" value="F:NAD+ binding"/>
    <property type="evidence" value="ECO:0007669"/>
    <property type="project" value="InterPro"/>
</dbReference>
<dbReference type="RefSeq" id="WP_393971898.1">
    <property type="nucleotide sequence ID" value="NZ_CP133772.1"/>
</dbReference>
<dbReference type="SUPFAM" id="SSF51735">
    <property type="entry name" value="NAD(P)-binding Rossmann-fold domains"/>
    <property type="match status" value="1"/>
</dbReference>
<evidence type="ECO:0000313" key="7">
    <source>
        <dbReference type="EMBL" id="WYX99940.1"/>
    </source>
</evidence>
<evidence type="ECO:0000256" key="1">
    <source>
        <dbReference type="ARBA" id="ARBA00009463"/>
    </source>
</evidence>
<dbReference type="KEGG" id="omr:OXIME_000486"/>
<dbReference type="Gene3D" id="3.40.50.720">
    <property type="entry name" value="NAD(P)-binding Rossmann-like Domain"/>
    <property type="match status" value="1"/>
</dbReference>
<organism evidence="7 8">
    <name type="scientific">Oxyplasma meridianum</name>
    <dbReference type="NCBI Taxonomy" id="3073602"/>
    <lineage>
        <taxon>Archaea</taxon>
        <taxon>Methanobacteriati</taxon>
        <taxon>Thermoplasmatota</taxon>
        <taxon>Thermoplasmata</taxon>
        <taxon>Thermoplasmatales</taxon>
        <taxon>Thermoplasmataceae</taxon>
        <taxon>Oxyplasma</taxon>
    </lineage>
</organism>
<dbReference type="EMBL" id="CP133772">
    <property type="protein sequence ID" value="WYX99940.1"/>
    <property type="molecule type" value="Genomic_DNA"/>
</dbReference>
<accession>A0AAX4NEN5</accession>
<feature type="binding site" evidence="4">
    <location>
        <position position="88"/>
    </location>
    <ligand>
        <name>NAD(+)</name>
        <dbReference type="ChEBI" id="CHEBI:57540"/>
    </ligand>
</feature>
<dbReference type="InterPro" id="IPR013328">
    <property type="entry name" value="6PGD_dom2"/>
</dbReference>
<dbReference type="PIRSF" id="PIRSF000105">
    <property type="entry name" value="HCDH"/>
    <property type="match status" value="1"/>
</dbReference>
<evidence type="ECO:0000259" key="5">
    <source>
        <dbReference type="Pfam" id="PF00725"/>
    </source>
</evidence>
<dbReference type="GeneID" id="95967213"/>
<dbReference type="InterPro" id="IPR036291">
    <property type="entry name" value="NAD(P)-bd_dom_sf"/>
</dbReference>
<reference evidence="7 8" key="1">
    <citation type="submission" date="2023-09" db="EMBL/GenBank/DDBJ databases">
        <authorList>
            <person name="Golyshina O.V."/>
            <person name="Lunev E.A."/>
            <person name="Bargiela R."/>
            <person name="Gaines M.C."/>
            <person name="Daum B."/>
            <person name="Bale N.J."/>
            <person name="Koenen M."/>
            <person name="Sinninghe Damst J.S."/>
            <person name="Yakimov M."/>
            <person name="Golyshin P.N."/>
        </authorList>
    </citation>
    <scope>NUCLEOTIDE SEQUENCE [LARGE SCALE GENOMIC DNA]</scope>
    <source>
        <strain evidence="7 8">M1</strain>
    </source>
</reference>
<dbReference type="PANTHER" id="PTHR48075:SF5">
    <property type="entry name" value="3-HYDROXYBUTYRYL-COA DEHYDROGENASE"/>
    <property type="match status" value="1"/>
</dbReference>
<proteinExistence type="inferred from homology"/>
<evidence type="ECO:0000259" key="6">
    <source>
        <dbReference type="Pfam" id="PF02737"/>
    </source>
</evidence>
<dbReference type="InterPro" id="IPR006108">
    <property type="entry name" value="3HC_DH_C"/>
</dbReference>
<dbReference type="FunFam" id="3.40.50.720:FF:000009">
    <property type="entry name" value="Fatty oxidation complex, alpha subunit"/>
    <property type="match status" value="1"/>
</dbReference>
<feature type="binding site" evidence="4">
    <location>
        <position position="115"/>
    </location>
    <ligand>
        <name>NAD(+)</name>
        <dbReference type="ChEBI" id="CHEBI:57540"/>
    </ligand>
</feature>
<dbReference type="InterPro" id="IPR008927">
    <property type="entry name" value="6-PGluconate_DH-like_C_sf"/>
</dbReference>
<keyword evidence="2" id="KW-0560">Oxidoreductase</keyword>
<feature type="site" description="Important for catalytic activity" evidence="3">
    <location>
        <position position="136"/>
    </location>
</feature>
<keyword evidence="8" id="KW-1185">Reference proteome</keyword>
<dbReference type="Pfam" id="PF00725">
    <property type="entry name" value="3HCDH"/>
    <property type="match status" value="1"/>
</dbReference>
<feature type="binding site" evidence="4">
    <location>
        <position position="93"/>
    </location>
    <ligand>
        <name>NAD(+)</name>
        <dbReference type="ChEBI" id="CHEBI:57540"/>
    </ligand>
</feature>
<dbReference type="InterPro" id="IPR006176">
    <property type="entry name" value="3-OHacyl-CoA_DH_NAD-bd"/>
</dbReference>
<sequence length="278" mass="30775">MKVTVVGAGTMGNGIAQVFAMGNHEVILNDVYPEALEKAKKTILSSLTRMNGKGLLKDPEDAILSRIKFTGDLSEGKGSDLFIEAVLEKTDLKKQVLKSINTLANENSIIASNTSSISINLLSREVNDPRRFLGIHFFNPPPVMKLIEIVKCSNTSERVVKMTYEMAKSLSKEPVIVEDFPGFVSNRVLMPLIREAILVFEENVASKGDIDKTMKMGMNHPMGPLELADFIGLDVVYDIMQVLFTEFGDVRFKPPVTLRNLVNAGKLGRKTGEGFYKY</sequence>
<dbReference type="GO" id="GO:0006631">
    <property type="term" value="P:fatty acid metabolic process"/>
    <property type="evidence" value="ECO:0007669"/>
    <property type="project" value="InterPro"/>
</dbReference>
<feature type="binding site" evidence="4">
    <location>
        <position position="30"/>
    </location>
    <ligand>
        <name>NAD(+)</name>
        <dbReference type="ChEBI" id="CHEBI:57540"/>
    </ligand>
</feature>
<dbReference type="Gene3D" id="1.10.1040.10">
    <property type="entry name" value="N-(1-d-carboxylethyl)-l-norvaline Dehydrogenase, domain 2"/>
    <property type="match status" value="1"/>
</dbReference>
<dbReference type="GO" id="GO:0016616">
    <property type="term" value="F:oxidoreductase activity, acting on the CH-OH group of donors, NAD or NADP as acceptor"/>
    <property type="evidence" value="ECO:0007669"/>
    <property type="project" value="InterPro"/>
</dbReference>
<dbReference type="PROSITE" id="PS00067">
    <property type="entry name" value="3HCDH"/>
    <property type="match status" value="1"/>
</dbReference>
<dbReference type="PANTHER" id="PTHR48075">
    <property type="entry name" value="3-HYDROXYACYL-COA DEHYDROGENASE FAMILY PROTEIN"/>
    <property type="match status" value="1"/>
</dbReference>
<dbReference type="Proteomes" id="UP001451606">
    <property type="component" value="Chromosome"/>
</dbReference>
<dbReference type="InterPro" id="IPR022694">
    <property type="entry name" value="3-OHacyl-CoA_DH"/>
</dbReference>
<feature type="domain" description="3-hydroxyacyl-CoA dehydrogenase C-terminal" evidence="5">
    <location>
        <begin position="182"/>
        <end position="278"/>
    </location>
</feature>
<feature type="binding site" evidence="4">
    <location>
        <position position="139"/>
    </location>
    <ligand>
        <name>NAD(+)</name>
        <dbReference type="ChEBI" id="CHEBI:57540"/>
    </ligand>
</feature>
<name>A0AAX4NEN5_9ARCH</name>
<dbReference type="SUPFAM" id="SSF48179">
    <property type="entry name" value="6-phosphogluconate dehydrogenase C-terminal domain-like"/>
    <property type="match status" value="1"/>
</dbReference>
<feature type="domain" description="3-hydroxyacyl-CoA dehydrogenase NAD binding" evidence="6">
    <location>
        <begin position="2"/>
        <end position="179"/>
    </location>
</feature>
<evidence type="ECO:0000256" key="2">
    <source>
        <dbReference type="ARBA" id="ARBA00023002"/>
    </source>
</evidence>
<protein>
    <submittedName>
        <fullName evidence="7">3-hydroxyacyl-CoA dehydrogenase family protein</fullName>
    </submittedName>
</protein>
<feature type="binding site" evidence="4">
    <location>
        <begin position="7"/>
        <end position="12"/>
    </location>
    <ligand>
        <name>NAD(+)</name>
        <dbReference type="ChEBI" id="CHEBI:57540"/>
    </ligand>
</feature>
<comment type="similarity">
    <text evidence="1">Belongs to the 3-hydroxyacyl-CoA dehydrogenase family.</text>
</comment>
<keyword evidence="4" id="KW-0520">NAD</keyword>
<dbReference type="InterPro" id="IPR006180">
    <property type="entry name" value="3-OHacyl-CoA_DH_CS"/>
</dbReference>
<feature type="binding site" evidence="4">
    <location>
        <position position="270"/>
    </location>
    <ligand>
        <name>NAD(+)</name>
        <dbReference type="ChEBI" id="CHEBI:57540"/>
    </ligand>
</feature>
<evidence type="ECO:0000256" key="4">
    <source>
        <dbReference type="PIRSR" id="PIRSR000105-2"/>
    </source>
</evidence>
<dbReference type="AlphaFoldDB" id="A0AAX4NEN5"/>
<evidence type="ECO:0000313" key="8">
    <source>
        <dbReference type="Proteomes" id="UP001451606"/>
    </source>
</evidence>